<dbReference type="KEGG" id="cpb:Cphamn1_1287"/>
<keyword evidence="4 5" id="KW-0720">Serine protease</keyword>
<dbReference type="GO" id="GO:0030288">
    <property type="term" value="C:outer membrane-bounded periplasmic space"/>
    <property type="evidence" value="ECO:0007669"/>
    <property type="project" value="TreeGrafter"/>
</dbReference>
<dbReference type="CDD" id="cd06782">
    <property type="entry name" value="cpPDZ_CPP-like"/>
    <property type="match status" value="1"/>
</dbReference>
<dbReference type="SMART" id="SM00245">
    <property type="entry name" value="TSPc"/>
    <property type="match status" value="1"/>
</dbReference>
<dbReference type="GO" id="GO:0004252">
    <property type="term" value="F:serine-type endopeptidase activity"/>
    <property type="evidence" value="ECO:0007669"/>
    <property type="project" value="UniProtKB-EC"/>
</dbReference>
<keyword evidence="3 5" id="KW-0378">Hydrolase</keyword>
<gene>
    <name evidence="8" type="ordered locus">Cphamn1_1287</name>
</gene>
<dbReference type="Pfam" id="PF03572">
    <property type="entry name" value="Peptidase_S41"/>
    <property type="match status" value="1"/>
</dbReference>
<evidence type="ECO:0000256" key="3">
    <source>
        <dbReference type="ARBA" id="ARBA00022801"/>
    </source>
</evidence>
<organism evidence="8">
    <name type="scientific">Chlorobium phaeobacteroides (strain BS1)</name>
    <dbReference type="NCBI Taxonomy" id="331678"/>
    <lineage>
        <taxon>Bacteria</taxon>
        <taxon>Pseudomonadati</taxon>
        <taxon>Chlorobiota</taxon>
        <taxon>Chlorobiia</taxon>
        <taxon>Chlorobiales</taxon>
        <taxon>Chlorobiaceae</taxon>
        <taxon>Chlorobium/Pelodictyon group</taxon>
        <taxon>Chlorobium</taxon>
    </lineage>
</organism>
<evidence type="ECO:0000256" key="1">
    <source>
        <dbReference type="ARBA" id="ARBA00009179"/>
    </source>
</evidence>
<dbReference type="PANTHER" id="PTHR32060:SF30">
    <property type="entry name" value="CARBOXY-TERMINAL PROCESSING PROTEASE CTPA"/>
    <property type="match status" value="1"/>
</dbReference>
<protein>
    <submittedName>
        <fullName evidence="8">Carboxyl-terminal protease</fullName>
        <ecNumber evidence="8">3.4.21.102</ecNumber>
    </submittedName>
</protein>
<feature type="domain" description="Tail specific protease" evidence="7">
    <location>
        <begin position="168"/>
        <end position="359"/>
    </location>
</feature>
<dbReference type="STRING" id="331678.Cphamn1_1287"/>
<proteinExistence type="inferred from homology"/>
<dbReference type="GO" id="GO:0006508">
    <property type="term" value="P:proteolysis"/>
    <property type="evidence" value="ECO:0007669"/>
    <property type="project" value="UniProtKB-KW"/>
</dbReference>
<evidence type="ECO:0000256" key="2">
    <source>
        <dbReference type="ARBA" id="ARBA00022670"/>
    </source>
</evidence>
<dbReference type="InterPro" id="IPR004447">
    <property type="entry name" value="Peptidase_S41A"/>
</dbReference>
<evidence type="ECO:0000259" key="7">
    <source>
        <dbReference type="SMART" id="SM00245"/>
    </source>
</evidence>
<dbReference type="SMART" id="SM00228">
    <property type="entry name" value="PDZ"/>
    <property type="match status" value="1"/>
</dbReference>
<keyword evidence="2 5" id="KW-0645">Protease</keyword>
<dbReference type="Gene3D" id="3.30.750.44">
    <property type="match status" value="1"/>
</dbReference>
<dbReference type="NCBIfam" id="TIGR00225">
    <property type="entry name" value="prc"/>
    <property type="match status" value="1"/>
</dbReference>
<dbReference type="SUPFAM" id="SSF50156">
    <property type="entry name" value="PDZ domain-like"/>
    <property type="match status" value="1"/>
</dbReference>
<evidence type="ECO:0000256" key="4">
    <source>
        <dbReference type="ARBA" id="ARBA00022825"/>
    </source>
</evidence>
<evidence type="ECO:0000259" key="6">
    <source>
        <dbReference type="SMART" id="SM00228"/>
    </source>
</evidence>
<accession>B3EJ18</accession>
<dbReference type="GO" id="GO:0007165">
    <property type="term" value="P:signal transduction"/>
    <property type="evidence" value="ECO:0007669"/>
    <property type="project" value="TreeGrafter"/>
</dbReference>
<dbReference type="InterPro" id="IPR055210">
    <property type="entry name" value="CtpA/B_N"/>
</dbReference>
<dbReference type="SUPFAM" id="SSF52096">
    <property type="entry name" value="ClpP/crotonase"/>
    <property type="match status" value="1"/>
</dbReference>
<dbReference type="Pfam" id="PF13180">
    <property type="entry name" value="PDZ_2"/>
    <property type="match status" value="1"/>
</dbReference>
<evidence type="ECO:0000313" key="8">
    <source>
        <dbReference type="EMBL" id="ACE04218.1"/>
    </source>
</evidence>
<dbReference type="PANTHER" id="PTHR32060">
    <property type="entry name" value="TAIL-SPECIFIC PROTEASE"/>
    <property type="match status" value="1"/>
</dbReference>
<dbReference type="Gene3D" id="3.90.226.10">
    <property type="entry name" value="2-enoyl-CoA Hydratase, Chain A, domain 1"/>
    <property type="match status" value="1"/>
</dbReference>
<dbReference type="EC" id="3.4.21.102" evidence="8"/>
<dbReference type="AlphaFoldDB" id="B3EJ18"/>
<dbReference type="eggNOG" id="COG0793">
    <property type="taxonomic scope" value="Bacteria"/>
</dbReference>
<dbReference type="OrthoDB" id="9812068at2"/>
<sequence length="535" mass="59201">MSRLSQVFLIIACLLLGGIIGYMARNNSSGSVFGQQKKVLDVLNMISALYVDEVDDQHVIDAGIEGMTEALDPHTTYLTAEQVGFSESEFQGNFEGIGIEFDIVHDTLLVVTPLASGPSSSAGIMPGDRIIAIDTLSAVGISPMEVVRRLRGKKGSVVNLQIYRPYSSRTFSVAVVRDKIPTYSVDAFFMLDSFTGYIRMSRFVATTADEFKEAMKKLLEQGMRKLIIDVRGNPGGYLDQAVEIADELLQEGKLIVYTKSRNGGIDEMSYTSTSGGVFENREVMVLVDRGSASAAEILAGALQDNGRAKIAGELTFGKGLVQRQFDLGDGSALRLTIARYYTPSGRRIQRDFSPGSEGREEYYHESAEGRDGEKLFKDSGSLEVGSDVDGVTVYRPKEGLFSESGGIVPDFWVVERPVDDFYSRLLTEGVFDETALRVIDDPSSAVRTFSEDEKRFISAYSEDAMAEDYLRKIAAEKDIPFDETVFRREKPAMLTAVKSRIARQLFGIEAQIRVLADESDKMLQFARYYLRREAS</sequence>
<dbReference type="Pfam" id="PF22694">
    <property type="entry name" value="CtpB_N-like"/>
    <property type="match status" value="1"/>
</dbReference>
<name>B3EJ18_CHLPB</name>
<dbReference type="InterPro" id="IPR001478">
    <property type="entry name" value="PDZ"/>
</dbReference>
<dbReference type="EMBL" id="CP001101">
    <property type="protein sequence ID" value="ACE04218.1"/>
    <property type="molecule type" value="Genomic_DNA"/>
</dbReference>
<dbReference type="HOGENOM" id="CLU_017295_2_1_10"/>
<evidence type="ECO:0000256" key="5">
    <source>
        <dbReference type="RuleBase" id="RU004404"/>
    </source>
</evidence>
<dbReference type="CDD" id="cd07560">
    <property type="entry name" value="Peptidase_S41_CPP"/>
    <property type="match status" value="1"/>
</dbReference>
<dbReference type="InterPro" id="IPR029045">
    <property type="entry name" value="ClpP/crotonase-like_dom_sf"/>
</dbReference>
<dbReference type="InterPro" id="IPR005151">
    <property type="entry name" value="Tail-specific_protease"/>
</dbReference>
<feature type="domain" description="PDZ" evidence="6">
    <location>
        <begin position="95"/>
        <end position="166"/>
    </location>
</feature>
<reference evidence="8" key="1">
    <citation type="submission" date="2008-06" db="EMBL/GenBank/DDBJ databases">
        <title>Complete sequence of Chlorobium phaeobacteroides BS1.</title>
        <authorList>
            <consortium name="US DOE Joint Genome Institute"/>
            <person name="Lucas S."/>
            <person name="Copeland A."/>
            <person name="Lapidus A."/>
            <person name="Glavina del Rio T."/>
            <person name="Dalin E."/>
            <person name="Tice H."/>
            <person name="Bruce D."/>
            <person name="Goodwin L."/>
            <person name="Pitluck S."/>
            <person name="Schmutz J."/>
            <person name="Larimer F."/>
            <person name="Land M."/>
            <person name="Hauser L."/>
            <person name="Kyrpides N."/>
            <person name="Ovchinnikova G."/>
            <person name="Li T."/>
            <person name="Liu Z."/>
            <person name="Zhao F."/>
            <person name="Overmann J."/>
            <person name="Bryant D.A."/>
            <person name="Richardson P."/>
        </authorList>
    </citation>
    <scope>NUCLEOTIDE SEQUENCE [LARGE SCALE GENOMIC DNA]</scope>
    <source>
        <strain evidence="8">BS1</strain>
    </source>
</reference>
<dbReference type="InterPro" id="IPR036034">
    <property type="entry name" value="PDZ_sf"/>
</dbReference>
<dbReference type="Gene3D" id="2.30.42.10">
    <property type="match status" value="1"/>
</dbReference>
<comment type="similarity">
    <text evidence="1 5">Belongs to the peptidase S41A family.</text>
</comment>